<evidence type="ECO:0000256" key="1">
    <source>
        <dbReference type="SAM" id="SignalP"/>
    </source>
</evidence>
<dbReference type="RefSeq" id="WP_126785464.1">
    <property type="nucleotide sequence ID" value="NZ_PIQF01000004.1"/>
</dbReference>
<dbReference type="AlphaFoldDB" id="A0A432Z6Z1"/>
<feature type="signal peptide" evidence="1">
    <location>
        <begin position="1"/>
        <end position="19"/>
    </location>
</feature>
<keyword evidence="4" id="KW-1185">Reference proteome</keyword>
<dbReference type="Proteomes" id="UP000287908">
    <property type="component" value="Unassembled WGS sequence"/>
</dbReference>
<sequence>MRKLILLWLISLCSWTASAEADLKQQLTKTIETFLYGASINDPKAHAQFWADGLTYTSSRGSRYDKDTLMNGLQGVEATNPEEVNTWYGAEDIEIKPLGEAVIVNFTLTSATNDKVTARFYNTGVFVHRNDRWQAINWNATVAKDKPN</sequence>
<dbReference type="EMBL" id="PIQF01000004">
    <property type="protein sequence ID" value="RUO73660.1"/>
    <property type="molecule type" value="Genomic_DNA"/>
</dbReference>
<dbReference type="InterPro" id="IPR027843">
    <property type="entry name" value="DUF4440"/>
</dbReference>
<dbReference type="OrthoDB" id="5768302at2"/>
<dbReference type="SUPFAM" id="SSF54427">
    <property type="entry name" value="NTF2-like"/>
    <property type="match status" value="1"/>
</dbReference>
<organism evidence="3 4">
    <name type="scientific">Idiomarina seosinensis</name>
    <dbReference type="NCBI Taxonomy" id="281739"/>
    <lineage>
        <taxon>Bacteria</taxon>
        <taxon>Pseudomonadati</taxon>
        <taxon>Pseudomonadota</taxon>
        <taxon>Gammaproteobacteria</taxon>
        <taxon>Alteromonadales</taxon>
        <taxon>Idiomarinaceae</taxon>
        <taxon>Idiomarina</taxon>
    </lineage>
</organism>
<gene>
    <name evidence="3" type="ORF">CWI81_11595</name>
</gene>
<evidence type="ECO:0000313" key="3">
    <source>
        <dbReference type="EMBL" id="RUO73660.1"/>
    </source>
</evidence>
<reference evidence="3 4" key="1">
    <citation type="journal article" date="2011" name="Front. Microbiol.">
        <title>Genomic signatures of strain selection and enhancement in Bacillus atrophaeus var. globigii, a historical biowarfare simulant.</title>
        <authorList>
            <person name="Gibbons H.S."/>
            <person name="Broomall S.M."/>
            <person name="McNew L.A."/>
            <person name="Daligault H."/>
            <person name="Chapman C."/>
            <person name="Bruce D."/>
            <person name="Karavis M."/>
            <person name="Krepps M."/>
            <person name="McGregor P.A."/>
            <person name="Hong C."/>
            <person name="Park K.H."/>
            <person name="Akmal A."/>
            <person name="Feldman A."/>
            <person name="Lin J.S."/>
            <person name="Chang W.E."/>
            <person name="Higgs B.W."/>
            <person name="Demirev P."/>
            <person name="Lindquist J."/>
            <person name="Liem A."/>
            <person name="Fochler E."/>
            <person name="Read T.D."/>
            <person name="Tapia R."/>
            <person name="Johnson S."/>
            <person name="Bishop-Lilly K.A."/>
            <person name="Detter C."/>
            <person name="Han C."/>
            <person name="Sozhamannan S."/>
            <person name="Rosenzweig C.N."/>
            <person name="Skowronski E.W."/>
        </authorList>
    </citation>
    <scope>NUCLEOTIDE SEQUENCE [LARGE SCALE GENOMIC DNA]</scope>
    <source>
        <strain evidence="3 4">CL-SP19</strain>
    </source>
</reference>
<accession>A0A432Z6Z1</accession>
<dbReference type="Gene3D" id="3.10.450.50">
    <property type="match status" value="1"/>
</dbReference>
<dbReference type="Pfam" id="PF14534">
    <property type="entry name" value="DUF4440"/>
    <property type="match status" value="1"/>
</dbReference>
<comment type="caution">
    <text evidence="3">The sequence shown here is derived from an EMBL/GenBank/DDBJ whole genome shotgun (WGS) entry which is preliminary data.</text>
</comment>
<evidence type="ECO:0000259" key="2">
    <source>
        <dbReference type="Pfam" id="PF14534"/>
    </source>
</evidence>
<keyword evidence="1" id="KW-0732">Signal</keyword>
<evidence type="ECO:0000313" key="4">
    <source>
        <dbReference type="Proteomes" id="UP000287908"/>
    </source>
</evidence>
<feature type="chain" id="PRO_5019093844" evidence="1">
    <location>
        <begin position="20"/>
        <end position="148"/>
    </location>
</feature>
<protein>
    <submittedName>
        <fullName evidence="3">Nuclear transport factor 2 family protein</fullName>
    </submittedName>
</protein>
<name>A0A432Z6Z1_9GAMM</name>
<dbReference type="InterPro" id="IPR032710">
    <property type="entry name" value="NTF2-like_dom_sf"/>
</dbReference>
<feature type="domain" description="DUF4440" evidence="2">
    <location>
        <begin position="39"/>
        <end position="134"/>
    </location>
</feature>
<proteinExistence type="predicted"/>